<organism evidence="12 13">
    <name type="scientific">Mycena pura</name>
    <dbReference type="NCBI Taxonomy" id="153505"/>
    <lineage>
        <taxon>Eukaryota</taxon>
        <taxon>Fungi</taxon>
        <taxon>Dikarya</taxon>
        <taxon>Basidiomycota</taxon>
        <taxon>Agaricomycotina</taxon>
        <taxon>Agaricomycetes</taxon>
        <taxon>Agaricomycetidae</taxon>
        <taxon>Agaricales</taxon>
        <taxon>Marasmiineae</taxon>
        <taxon>Mycenaceae</taxon>
        <taxon>Mycena</taxon>
    </lineage>
</organism>
<evidence type="ECO:0000256" key="4">
    <source>
        <dbReference type="ARBA" id="ARBA00022630"/>
    </source>
</evidence>
<dbReference type="PANTHER" id="PTHR42973:SF39">
    <property type="entry name" value="FAD-BINDING PCMH-TYPE DOMAIN-CONTAINING PROTEIN"/>
    <property type="match status" value="1"/>
</dbReference>
<keyword evidence="6" id="KW-0689">Ribosomal protein</keyword>
<keyword evidence="10" id="KW-0732">Signal</keyword>
<evidence type="ECO:0000256" key="3">
    <source>
        <dbReference type="ARBA" id="ARBA00010254"/>
    </source>
</evidence>
<dbReference type="GO" id="GO:0005840">
    <property type="term" value="C:ribosome"/>
    <property type="evidence" value="ECO:0007669"/>
    <property type="project" value="UniProtKB-KW"/>
</dbReference>
<dbReference type="CDD" id="cd00364">
    <property type="entry name" value="Ribosomal_uS17"/>
    <property type="match status" value="1"/>
</dbReference>
<dbReference type="InterPro" id="IPR012340">
    <property type="entry name" value="NA-bd_OB-fold"/>
</dbReference>
<name>A0AAD6YPJ7_9AGAR</name>
<comment type="cofactor">
    <cofactor evidence="1">
        <name>FAD</name>
        <dbReference type="ChEBI" id="CHEBI:57692"/>
    </cofactor>
</comment>
<reference evidence="12" key="1">
    <citation type="submission" date="2023-03" db="EMBL/GenBank/DDBJ databases">
        <title>Massive genome expansion in bonnet fungi (Mycena s.s.) driven by repeated elements and novel gene families across ecological guilds.</title>
        <authorList>
            <consortium name="Lawrence Berkeley National Laboratory"/>
            <person name="Harder C.B."/>
            <person name="Miyauchi S."/>
            <person name="Viragh M."/>
            <person name="Kuo A."/>
            <person name="Thoen E."/>
            <person name="Andreopoulos B."/>
            <person name="Lu D."/>
            <person name="Skrede I."/>
            <person name="Drula E."/>
            <person name="Henrissat B."/>
            <person name="Morin E."/>
            <person name="Kohler A."/>
            <person name="Barry K."/>
            <person name="LaButti K."/>
            <person name="Morin E."/>
            <person name="Salamov A."/>
            <person name="Lipzen A."/>
            <person name="Mereny Z."/>
            <person name="Hegedus B."/>
            <person name="Baldrian P."/>
            <person name="Stursova M."/>
            <person name="Weitz H."/>
            <person name="Taylor A."/>
            <person name="Grigoriev I.V."/>
            <person name="Nagy L.G."/>
            <person name="Martin F."/>
            <person name="Kauserud H."/>
        </authorList>
    </citation>
    <scope>NUCLEOTIDE SEQUENCE</scope>
    <source>
        <strain evidence="12">9144</strain>
    </source>
</reference>
<protein>
    <recommendedName>
        <fullName evidence="11">FAD-binding PCMH-type domain-containing protein</fullName>
    </recommendedName>
</protein>
<dbReference type="InterPro" id="IPR036318">
    <property type="entry name" value="FAD-bd_PCMH-like_sf"/>
</dbReference>
<dbReference type="AlphaFoldDB" id="A0AAD6YPJ7"/>
<dbReference type="GO" id="GO:0016491">
    <property type="term" value="F:oxidoreductase activity"/>
    <property type="evidence" value="ECO:0007669"/>
    <property type="project" value="UniProtKB-KW"/>
</dbReference>
<gene>
    <name evidence="12" type="ORF">GGX14DRAFT_640035</name>
</gene>
<evidence type="ECO:0000256" key="8">
    <source>
        <dbReference type="ARBA" id="ARBA00023274"/>
    </source>
</evidence>
<proteinExistence type="inferred from homology"/>
<feature type="domain" description="FAD-binding PCMH-type" evidence="11">
    <location>
        <begin position="60"/>
        <end position="232"/>
    </location>
</feature>
<dbReference type="PROSITE" id="PS51387">
    <property type="entry name" value="FAD_PCMH"/>
    <property type="match status" value="1"/>
</dbReference>
<dbReference type="InterPro" id="IPR006094">
    <property type="entry name" value="Oxid_FAD_bind_N"/>
</dbReference>
<dbReference type="Proteomes" id="UP001219525">
    <property type="component" value="Unassembled WGS sequence"/>
</dbReference>
<dbReference type="Pfam" id="PF08031">
    <property type="entry name" value="BBE"/>
    <property type="match status" value="1"/>
</dbReference>
<evidence type="ECO:0000259" key="11">
    <source>
        <dbReference type="PROSITE" id="PS51387"/>
    </source>
</evidence>
<keyword evidence="4" id="KW-0285">Flavoprotein</keyword>
<dbReference type="Pfam" id="PF01565">
    <property type="entry name" value="FAD_binding_4"/>
    <property type="match status" value="1"/>
</dbReference>
<dbReference type="InterPro" id="IPR050416">
    <property type="entry name" value="FAD-linked_Oxidoreductase"/>
</dbReference>
<evidence type="ECO:0000313" key="12">
    <source>
        <dbReference type="EMBL" id="KAJ7225636.1"/>
    </source>
</evidence>
<keyword evidence="13" id="KW-1185">Reference proteome</keyword>
<dbReference type="PANTHER" id="PTHR42973">
    <property type="entry name" value="BINDING OXIDOREDUCTASE, PUTATIVE (AFU_ORTHOLOGUE AFUA_1G17690)-RELATED"/>
    <property type="match status" value="1"/>
</dbReference>
<dbReference type="GO" id="GO:0006412">
    <property type="term" value="P:translation"/>
    <property type="evidence" value="ECO:0007669"/>
    <property type="project" value="InterPro"/>
</dbReference>
<evidence type="ECO:0000256" key="5">
    <source>
        <dbReference type="ARBA" id="ARBA00022827"/>
    </source>
</evidence>
<evidence type="ECO:0000256" key="1">
    <source>
        <dbReference type="ARBA" id="ARBA00001974"/>
    </source>
</evidence>
<dbReference type="Gene3D" id="3.30.465.10">
    <property type="match status" value="1"/>
</dbReference>
<sequence>MFMLTPTTTLLFLLVGALAHSVRSPALLSCLTDKGLNVTSSQTSSDWQAATTPYALPALEFSTYKPIVYPTEISHVSNAIQCATQHRVRVSALSGGHSYAASGYGSQNGSLVIDFQNMSRKKYNSTDGTVILEPGMRLGDVALYLNQHGRAMAHGNCPHVGVGGHAGFGGWGFASRSWGLLIDQILQVVLVLPNGNVVRASKTENLDLFWAIRGASSAFGIVVQYTMQTHNAPRSVTRFAFDYKDFSGEQFTKVMEAYQAWGLTVSKEMGIVANVWQGKDIQFTGYYLGSETDFDRVSAPLLIATGDPSAKYIQERDWITALTEASGEPTLSTNHSRDVHDTFYAKSLVVPQTSPITASAFSALANYFNSTNSTGILKEWFIQFELWGGGNSAISSVDPDATAYPHRRHHVTVQLYGRSAGSWSSQATAFVDGLANAITSSMPETSFGAYMNYIDPDLCGWHEKNYAHNYWRLEEIRKKVDPHDLFMKAQNIGAPDFTSQWNAFNAFIMPPLALRGVVTKAGLMSKTATVLVSRWAVHKLTGKVASQKHVGVTILKSPQRMERSKKYLTHDADNILRKDDIVVIRNCPPVSKLKRFKLETVLRSPETERELQKAKQAHAQTETRSQQ</sequence>
<dbReference type="GO" id="GO:0003735">
    <property type="term" value="F:structural constituent of ribosome"/>
    <property type="evidence" value="ECO:0007669"/>
    <property type="project" value="InterPro"/>
</dbReference>
<evidence type="ECO:0000256" key="10">
    <source>
        <dbReference type="SAM" id="SignalP"/>
    </source>
</evidence>
<keyword evidence="8" id="KW-0687">Ribonucleoprotein</keyword>
<feature type="region of interest" description="Disordered" evidence="9">
    <location>
        <begin position="604"/>
        <end position="627"/>
    </location>
</feature>
<dbReference type="InterPro" id="IPR016166">
    <property type="entry name" value="FAD-bd_PCMH"/>
</dbReference>
<comment type="similarity">
    <text evidence="3">Belongs to the universal ribosomal protein uS17 family.</text>
</comment>
<dbReference type="Pfam" id="PF00366">
    <property type="entry name" value="Ribosomal_S17"/>
    <property type="match status" value="1"/>
</dbReference>
<comment type="similarity">
    <text evidence="2">Belongs to the oxygen-dependent FAD-linked oxidoreductase family.</text>
</comment>
<feature type="signal peptide" evidence="10">
    <location>
        <begin position="1"/>
        <end position="19"/>
    </location>
</feature>
<evidence type="ECO:0000256" key="9">
    <source>
        <dbReference type="SAM" id="MobiDB-lite"/>
    </source>
</evidence>
<dbReference type="SUPFAM" id="SSF50249">
    <property type="entry name" value="Nucleic acid-binding proteins"/>
    <property type="match status" value="1"/>
</dbReference>
<accession>A0AAD6YPJ7</accession>
<evidence type="ECO:0000256" key="7">
    <source>
        <dbReference type="ARBA" id="ARBA00023002"/>
    </source>
</evidence>
<feature type="chain" id="PRO_5042295706" description="FAD-binding PCMH-type domain-containing protein" evidence="10">
    <location>
        <begin position="20"/>
        <end position="627"/>
    </location>
</feature>
<comment type="caution">
    <text evidence="12">The sequence shown here is derived from an EMBL/GenBank/DDBJ whole genome shotgun (WGS) entry which is preliminary data.</text>
</comment>
<dbReference type="EMBL" id="JARJCW010000004">
    <property type="protein sequence ID" value="KAJ7225636.1"/>
    <property type="molecule type" value="Genomic_DNA"/>
</dbReference>
<dbReference type="GO" id="GO:1990904">
    <property type="term" value="C:ribonucleoprotein complex"/>
    <property type="evidence" value="ECO:0007669"/>
    <property type="project" value="UniProtKB-KW"/>
</dbReference>
<dbReference type="GO" id="GO:0071949">
    <property type="term" value="F:FAD binding"/>
    <property type="evidence" value="ECO:0007669"/>
    <property type="project" value="InterPro"/>
</dbReference>
<dbReference type="SUPFAM" id="SSF56176">
    <property type="entry name" value="FAD-binding/transporter-associated domain-like"/>
    <property type="match status" value="1"/>
</dbReference>
<feature type="compositionally biased region" description="Basic and acidic residues" evidence="9">
    <location>
        <begin position="604"/>
        <end position="613"/>
    </location>
</feature>
<evidence type="ECO:0000256" key="2">
    <source>
        <dbReference type="ARBA" id="ARBA00005466"/>
    </source>
</evidence>
<keyword evidence="7" id="KW-0560">Oxidoreductase</keyword>
<dbReference type="InterPro" id="IPR016169">
    <property type="entry name" value="FAD-bd_PCMH_sub2"/>
</dbReference>
<evidence type="ECO:0000256" key="6">
    <source>
        <dbReference type="ARBA" id="ARBA00022980"/>
    </source>
</evidence>
<evidence type="ECO:0000313" key="13">
    <source>
        <dbReference type="Proteomes" id="UP001219525"/>
    </source>
</evidence>
<dbReference type="InterPro" id="IPR000266">
    <property type="entry name" value="Ribosomal_uS17"/>
</dbReference>
<dbReference type="Gene3D" id="3.40.462.20">
    <property type="match status" value="1"/>
</dbReference>
<dbReference type="Gene3D" id="2.40.50.140">
    <property type="entry name" value="Nucleic acid-binding proteins"/>
    <property type="match status" value="1"/>
</dbReference>
<dbReference type="InterPro" id="IPR012951">
    <property type="entry name" value="BBE"/>
</dbReference>
<feature type="compositionally biased region" description="Polar residues" evidence="9">
    <location>
        <begin position="618"/>
        <end position="627"/>
    </location>
</feature>
<keyword evidence="5" id="KW-0274">FAD</keyword>